<evidence type="ECO:0000313" key="2">
    <source>
        <dbReference type="Proteomes" id="UP000656042"/>
    </source>
</evidence>
<evidence type="ECO:0008006" key="3">
    <source>
        <dbReference type="Google" id="ProtNLM"/>
    </source>
</evidence>
<dbReference type="AlphaFoldDB" id="A0A8J3FLN5"/>
<dbReference type="InterPro" id="IPR007061">
    <property type="entry name" value="MST-like"/>
</dbReference>
<dbReference type="SUPFAM" id="SSF109854">
    <property type="entry name" value="DinB/YfiT-like putative metalloenzymes"/>
    <property type="match status" value="1"/>
</dbReference>
<protein>
    <recommendedName>
        <fullName evidence="3">DinB family protein</fullName>
    </recommendedName>
</protein>
<reference evidence="1" key="2">
    <citation type="submission" date="2020-09" db="EMBL/GenBank/DDBJ databases">
        <authorList>
            <person name="Sun Q."/>
            <person name="Zhou Y."/>
        </authorList>
    </citation>
    <scope>NUCLEOTIDE SEQUENCE</scope>
    <source>
        <strain evidence="1">CGMCC 4.7299</strain>
    </source>
</reference>
<evidence type="ECO:0000313" key="1">
    <source>
        <dbReference type="EMBL" id="GGK77269.1"/>
    </source>
</evidence>
<name>A0A8J3FLN5_9ACTN</name>
<dbReference type="Proteomes" id="UP000656042">
    <property type="component" value="Unassembled WGS sequence"/>
</dbReference>
<dbReference type="RefSeq" id="WP_189077696.1">
    <property type="nucleotide sequence ID" value="NZ_BMMX01000001.1"/>
</dbReference>
<proteinExistence type="predicted"/>
<dbReference type="Pfam" id="PF04978">
    <property type="entry name" value="MST"/>
    <property type="match status" value="1"/>
</dbReference>
<organism evidence="1 2">
    <name type="scientific">Mangrovihabitans endophyticus</name>
    <dbReference type="NCBI Taxonomy" id="1751298"/>
    <lineage>
        <taxon>Bacteria</taxon>
        <taxon>Bacillati</taxon>
        <taxon>Actinomycetota</taxon>
        <taxon>Actinomycetes</taxon>
        <taxon>Micromonosporales</taxon>
        <taxon>Micromonosporaceae</taxon>
        <taxon>Mangrovihabitans</taxon>
    </lineage>
</organism>
<gene>
    <name evidence="1" type="ORF">GCM10012284_09090</name>
</gene>
<dbReference type="EMBL" id="BMMX01000001">
    <property type="protein sequence ID" value="GGK77269.1"/>
    <property type="molecule type" value="Genomic_DNA"/>
</dbReference>
<comment type="caution">
    <text evidence="1">The sequence shown here is derived from an EMBL/GenBank/DDBJ whole genome shotgun (WGS) entry which is preliminary data.</text>
</comment>
<dbReference type="InterPro" id="IPR034660">
    <property type="entry name" value="DinB/YfiT-like"/>
</dbReference>
<sequence length="168" mass="18714">MTVDLEAEELVSTAGERETLETFVDYYRRVLAAKLDGLSEAEVRRRQVPSLTTLIGLVKHCAAVERGWFQQRLGQRPAAEISGNSRGDDDSWEVAETETIADVRAEFAQACAVSREIAAGMELDDAVPHHRMGRVSLRWIYVHMLEELARHAGHADILREQIDGATGD</sequence>
<accession>A0A8J3FLN5</accession>
<reference evidence="1" key="1">
    <citation type="journal article" date="2014" name="Int. J. Syst. Evol. Microbiol.">
        <title>Complete genome sequence of Corynebacterium casei LMG S-19264T (=DSM 44701T), isolated from a smear-ripened cheese.</title>
        <authorList>
            <consortium name="US DOE Joint Genome Institute (JGI-PGF)"/>
            <person name="Walter F."/>
            <person name="Albersmeier A."/>
            <person name="Kalinowski J."/>
            <person name="Ruckert C."/>
        </authorList>
    </citation>
    <scope>NUCLEOTIDE SEQUENCE</scope>
    <source>
        <strain evidence="1">CGMCC 4.7299</strain>
    </source>
</reference>
<keyword evidence="2" id="KW-1185">Reference proteome</keyword>
<dbReference type="Gene3D" id="1.20.120.450">
    <property type="entry name" value="dinb family like domain"/>
    <property type="match status" value="1"/>
</dbReference>